<organism evidence="3 4">
    <name type="scientific">Aminomonas paucivorans DSM 12260</name>
    <dbReference type="NCBI Taxonomy" id="584708"/>
    <lineage>
        <taxon>Bacteria</taxon>
        <taxon>Thermotogati</taxon>
        <taxon>Synergistota</taxon>
        <taxon>Synergistia</taxon>
        <taxon>Synergistales</taxon>
        <taxon>Synergistaceae</taxon>
        <taxon>Aminomonas</taxon>
    </lineage>
</organism>
<keyword evidence="4" id="KW-1185">Reference proteome</keyword>
<dbReference type="PaxDb" id="584708-Apau_1000"/>
<evidence type="ECO:0000313" key="4">
    <source>
        <dbReference type="Proteomes" id="UP000005096"/>
    </source>
</evidence>
<keyword evidence="1" id="KW-0479">Metal-binding</keyword>
<dbReference type="eggNOG" id="COG2608">
    <property type="taxonomic scope" value="Bacteria"/>
</dbReference>
<gene>
    <name evidence="3" type="ORF">Apau_1000</name>
</gene>
<reference evidence="3 4" key="1">
    <citation type="journal article" date="2010" name="Stand. Genomic Sci.">
        <title>Non-contiguous finished genome sequence of Aminomonas paucivorans type strain (GLU-3).</title>
        <authorList>
            <person name="Pitluck S."/>
            <person name="Yasawong M."/>
            <person name="Held B."/>
            <person name="Lapidus A."/>
            <person name="Nolan M."/>
            <person name="Copeland A."/>
            <person name="Lucas S."/>
            <person name="Del Rio T.G."/>
            <person name="Tice H."/>
            <person name="Cheng J.F."/>
            <person name="Chertkov O."/>
            <person name="Goodwin L."/>
            <person name="Tapia R."/>
            <person name="Han C."/>
            <person name="Liolios K."/>
            <person name="Ivanova N."/>
            <person name="Mavromatis K."/>
            <person name="Ovchinnikova G."/>
            <person name="Pati A."/>
            <person name="Chen A."/>
            <person name="Palaniappan K."/>
            <person name="Land M."/>
            <person name="Hauser L."/>
            <person name="Chang Y.J."/>
            <person name="Jeffries C.D."/>
            <person name="Pukall R."/>
            <person name="Spring S."/>
            <person name="Rohde M."/>
            <person name="Sikorski J."/>
            <person name="Goker M."/>
            <person name="Woyke T."/>
            <person name="Bristow J."/>
            <person name="Eisen J.A."/>
            <person name="Markowitz V."/>
            <person name="Hugenholtz P."/>
            <person name="Kyrpides N.C."/>
            <person name="Klenk H.P."/>
        </authorList>
    </citation>
    <scope>NUCLEOTIDE SEQUENCE [LARGE SCALE GENOMIC DNA]</scope>
    <source>
        <strain evidence="3 4">DSM 12260</strain>
    </source>
</reference>
<evidence type="ECO:0000256" key="1">
    <source>
        <dbReference type="ARBA" id="ARBA00022723"/>
    </source>
</evidence>
<evidence type="ECO:0000259" key="2">
    <source>
        <dbReference type="PROSITE" id="PS50846"/>
    </source>
</evidence>
<dbReference type="PROSITE" id="PS50846">
    <property type="entry name" value="HMA_2"/>
    <property type="match status" value="1"/>
</dbReference>
<dbReference type="Pfam" id="PF00403">
    <property type="entry name" value="HMA"/>
    <property type="match status" value="1"/>
</dbReference>
<dbReference type="InterPro" id="IPR036163">
    <property type="entry name" value="HMA_dom_sf"/>
</dbReference>
<protein>
    <submittedName>
        <fullName evidence="3">Heavy metal transport/detoxification protein</fullName>
    </submittedName>
</protein>
<accession>E3CWX7</accession>
<feature type="domain" description="HMA" evidence="2">
    <location>
        <begin position="1"/>
        <end position="62"/>
    </location>
</feature>
<dbReference type="STRING" id="584708.Apau_1000"/>
<dbReference type="RefSeq" id="WP_006300610.1">
    <property type="nucleotide sequence ID" value="NZ_CM001022.1"/>
</dbReference>
<dbReference type="GO" id="GO:0046872">
    <property type="term" value="F:metal ion binding"/>
    <property type="evidence" value="ECO:0007669"/>
    <property type="project" value="UniProtKB-KW"/>
</dbReference>
<dbReference type="InterPro" id="IPR006121">
    <property type="entry name" value="HMA_dom"/>
</dbReference>
<dbReference type="AlphaFoldDB" id="E3CWX7"/>
<dbReference type="HOGENOM" id="CLU_134973_5_3_0"/>
<evidence type="ECO:0000313" key="3">
    <source>
        <dbReference type="EMBL" id="EFQ23427.1"/>
    </source>
</evidence>
<dbReference type="CDD" id="cd00371">
    <property type="entry name" value="HMA"/>
    <property type="match status" value="1"/>
</dbReference>
<dbReference type="PROSITE" id="PS01047">
    <property type="entry name" value="HMA_1"/>
    <property type="match status" value="1"/>
</dbReference>
<dbReference type="InterPro" id="IPR017969">
    <property type="entry name" value="Heavy-metal-associated_CS"/>
</dbReference>
<proteinExistence type="predicted"/>
<dbReference type="SUPFAM" id="SSF55008">
    <property type="entry name" value="HMA, heavy metal-associated domain"/>
    <property type="match status" value="1"/>
</dbReference>
<sequence>MKRVFHVPDMSCQHCVNRISAALRGMGIEAFEVDLLTRRVTLETGDPRKVLEVLDETGYPSEEIPA</sequence>
<name>E3CWX7_9BACT</name>
<dbReference type="Gene3D" id="3.30.70.100">
    <property type="match status" value="1"/>
</dbReference>
<dbReference type="Proteomes" id="UP000005096">
    <property type="component" value="Chromosome"/>
</dbReference>
<dbReference type="OrthoDB" id="9813965at2"/>
<dbReference type="EMBL" id="CM001022">
    <property type="protein sequence ID" value="EFQ23427.1"/>
    <property type="molecule type" value="Genomic_DNA"/>
</dbReference>